<dbReference type="PROSITE" id="PS51387">
    <property type="entry name" value="FAD_PCMH"/>
    <property type="match status" value="1"/>
</dbReference>
<comment type="caution">
    <text evidence="5">The sequence shown here is derived from an EMBL/GenBank/DDBJ whole genome shotgun (WGS) entry which is preliminary data.</text>
</comment>
<dbReference type="GO" id="GO:0071949">
    <property type="term" value="F:FAD binding"/>
    <property type="evidence" value="ECO:0007669"/>
    <property type="project" value="InterPro"/>
</dbReference>
<sequence>MQPSLLLLALASAAAASPTHSPLAPRGQTCRKLPQDKDWPSQPIWSVLNATVGGRLIATTPLASPCHDPNYDAAKCDALRAGWVRTSQKPANVTSFESSTSIVAPYFQNQSCDPFTPRSSACKVGTYPSYAVKVTKASDAIAGMLFAQLNNVRLVIKNTGHDLLGRSTGTGGLSLWTHYLKDITIKDYTSSSYTGKAMKMGAGVQAYEAYDAAHKQNLRVVGGTCPTVGLAGGYTQGGGHSMLSTIHGLGADQVLEWEVVTANGSLLTATPDKNSDLYWALSGGGGGTYGLVLSMTVKAYADTKVTGAMLTLIQQGADDAFWNGITLFHAAMTSYTDAGAAFGYYLGQGIMAIQPVTFPGKSKAEVAALMLDLTKKLDAAGTVYTLTITEFSNYYEFFNNYYGPLPYGTYTSAQVQGGRLIPRQVVATASANQAFTDALKTIVSDQDFHVVGVGLDVSKTATASNAVHPKWRSTAITIVVAANWDYTQPFAANTANETLITNKYDPLLTTVTGADSGAYVNEGDFQQPSFQDNFFGSNYAKLRSIKNKYDPNSLFYATKLVGSEDWTVQADGRLCKA</sequence>
<comment type="similarity">
    <text evidence="1">Belongs to the oxygen-dependent FAD-linked oxidoreductase family.</text>
</comment>
<dbReference type="PANTHER" id="PTHR13878">
    <property type="entry name" value="GULONOLACTONE OXIDASE"/>
    <property type="match status" value="1"/>
</dbReference>
<keyword evidence="2" id="KW-0560">Oxidoreductase</keyword>
<dbReference type="Pfam" id="PF08031">
    <property type="entry name" value="BBE"/>
    <property type="match status" value="1"/>
</dbReference>
<protein>
    <submittedName>
        <fullName evidence="5">Isoamyl alcohol oxidase (FAD binding domain-containing protein)</fullName>
    </submittedName>
</protein>
<dbReference type="Pfam" id="PF01565">
    <property type="entry name" value="FAD_binding_4"/>
    <property type="match status" value="1"/>
</dbReference>
<dbReference type="AlphaFoldDB" id="A0A9P6GLN4"/>
<proteinExistence type="inferred from homology"/>
<dbReference type="OrthoDB" id="9983560at2759"/>
<dbReference type="InterPro" id="IPR016166">
    <property type="entry name" value="FAD-bd_PCMH"/>
</dbReference>
<evidence type="ECO:0000256" key="1">
    <source>
        <dbReference type="ARBA" id="ARBA00005466"/>
    </source>
</evidence>
<dbReference type="Proteomes" id="UP000756921">
    <property type="component" value="Unassembled WGS sequence"/>
</dbReference>
<dbReference type="PANTHER" id="PTHR13878:SF91">
    <property type="entry name" value="FAD BINDING DOMAIN PROTEIN (AFU_ORTHOLOGUE AFUA_6G12070)-RELATED"/>
    <property type="match status" value="1"/>
</dbReference>
<dbReference type="InterPro" id="IPR006094">
    <property type="entry name" value="Oxid_FAD_bind_N"/>
</dbReference>
<evidence type="ECO:0000259" key="4">
    <source>
        <dbReference type="PROSITE" id="PS51387"/>
    </source>
</evidence>
<evidence type="ECO:0000313" key="5">
    <source>
        <dbReference type="EMBL" id="KAF9737643.1"/>
    </source>
</evidence>
<dbReference type="GO" id="GO:0016491">
    <property type="term" value="F:oxidoreductase activity"/>
    <property type="evidence" value="ECO:0007669"/>
    <property type="project" value="UniProtKB-KW"/>
</dbReference>
<dbReference type="InterPro" id="IPR036318">
    <property type="entry name" value="FAD-bd_PCMH-like_sf"/>
</dbReference>
<dbReference type="EMBL" id="WJXW01000004">
    <property type="protein sequence ID" value="KAF9737643.1"/>
    <property type="molecule type" value="Genomic_DNA"/>
</dbReference>
<accession>A0A9P6GLN4</accession>
<dbReference type="InterPro" id="IPR050432">
    <property type="entry name" value="FAD-linked_Oxidoreductases_BP"/>
</dbReference>
<feature type="domain" description="FAD-binding PCMH-type" evidence="4">
    <location>
        <begin position="124"/>
        <end position="302"/>
    </location>
</feature>
<reference evidence="5" key="1">
    <citation type="journal article" date="2020" name="Mol. Plant Microbe Interact.">
        <title>Genome Sequence of the Biocontrol Agent Coniothyrium minitans strain Conio (IMI 134523).</title>
        <authorList>
            <person name="Patel D."/>
            <person name="Shittu T.A."/>
            <person name="Baroncelli R."/>
            <person name="Muthumeenakshi S."/>
            <person name="Osborne T.H."/>
            <person name="Janganan T.K."/>
            <person name="Sreenivasaprasad S."/>
        </authorList>
    </citation>
    <scope>NUCLEOTIDE SEQUENCE</scope>
    <source>
        <strain evidence="5">Conio</strain>
    </source>
</reference>
<dbReference type="Gene3D" id="3.30.465.10">
    <property type="match status" value="2"/>
</dbReference>
<keyword evidence="3" id="KW-0732">Signal</keyword>
<feature type="chain" id="PRO_5040185921" evidence="3">
    <location>
        <begin position="17"/>
        <end position="577"/>
    </location>
</feature>
<dbReference type="InterPro" id="IPR012951">
    <property type="entry name" value="BBE"/>
</dbReference>
<name>A0A9P6GLN4_9PLEO</name>
<evidence type="ECO:0000256" key="2">
    <source>
        <dbReference type="ARBA" id="ARBA00023002"/>
    </source>
</evidence>
<keyword evidence="6" id="KW-1185">Reference proteome</keyword>
<dbReference type="InterPro" id="IPR016169">
    <property type="entry name" value="FAD-bd_PCMH_sub2"/>
</dbReference>
<gene>
    <name evidence="5" type="ORF">PMIN01_05422</name>
</gene>
<feature type="signal peptide" evidence="3">
    <location>
        <begin position="1"/>
        <end position="16"/>
    </location>
</feature>
<evidence type="ECO:0000256" key="3">
    <source>
        <dbReference type="SAM" id="SignalP"/>
    </source>
</evidence>
<evidence type="ECO:0000313" key="6">
    <source>
        <dbReference type="Proteomes" id="UP000756921"/>
    </source>
</evidence>
<dbReference type="SUPFAM" id="SSF56176">
    <property type="entry name" value="FAD-binding/transporter-associated domain-like"/>
    <property type="match status" value="1"/>
</dbReference>
<organism evidence="5 6">
    <name type="scientific">Paraphaeosphaeria minitans</name>
    <dbReference type="NCBI Taxonomy" id="565426"/>
    <lineage>
        <taxon>Eukaryota</taxon>
        <taxon>Fungi</taxon>
        <taxon>Dikarya</taxon>
        <taxon>Ascomycota</taxon>
        <taxon>Pezizomycotina</taxon>
        <taxon>Dothideomycetes</taxon>
        <taxon>Pleosporomycetidae</taxon>
        <taxon>Pleosporales</taxon>
        <taxon>Massarineae</taxon>
        <taxon>Didymosphaeriaceae</taxon>
        <taxon>Paraphaeosphaeria</taxon>
    </lineage>
</organism>